<evidence type="ECO:0000256" key="7">
    <source>
        <dbReference type="ARBA" id="ARBA00023136"/>
    </source>
</evidence>
<feature type="transmembrane region" description="Helical" evidence="8">
    <location>
        <begin position="21"/>
        <end position="40"/>
    </location>
</feature>
<dbReference type="GO" id="GO:0005886">
    <property type="term" value="C:plasma membrane"/>
    <property type="evidence" value="ECO:0007669"/>
    <property type="project" value="UniProtKB-SubCell"/>
</dbReference>
<keyword evidence="6 8" id="KW-1133">Transmembrane helix</keyword>
<keyword evidence="11" id="KW-1185">Reference proteome</keyword>
<keyword evidence="3" id="KW-0813">Transport</keyword>
<feature type="transmembrane region" description="Helical" evidence="8">
    <location>
        <begin position="184"/>
        <end position="209"/>
    </location>
</feature>
<keyword evidence="7 8" id="KW-0472">Membrane</keyword>
<comment type="subcellular location">
    <subcellularLocation>
        <location evidence="1">Cell membrane</location>
        <topology evidence="1">Multi-pass membrane protein</topology>
    </subcellularLocation>
</comment>
<evidence type="ECO:0000259" key="9">
    <source>
        <dbReference type="PROSITE" id="PS51012"/>
    </source>
</evidence>
<evidence type="ECO:0000313" key="11">
    <source>
        <dbReference type="Proteomes" id="UP000199662"/>
    </source>
</evidence>
<feature type="transmembrane region" description="Helical" evidence="8">
    <location>
        <begin position="290"/>
        <end position="309"/>
    </location>
</feature>
<evidence type="ECO:0000256" key="1">
    <source>
        <dbReference type="ARBA" id="ARBA00004651"/>
    </source>
</evidence>
<dbReference type="PANTHER" id="PTHR30294">
    <property type="entry name" value="MEMBRANE COMPONENT OF ABC TRANSPORTER YHHJ-RELATED"/>
    <property type="match status" value="1"/>
</dbReference>
<dbReference type="InterPro" id="IPR013525">
    <property type="entry name" value="ABC2_TM"/>
</dbReference>
<dbReference type="Proteomes" id="UP000199662">
    <property type="component" value="Unassembled WGS sequence"/>
</dbReference>
<gene>
    <name evidence="10" type="ORF">SAMN05660742_11522</name>
</gene>
<proteinExistence type="inferred from homology"/>
<evidence type="ECO:0000256" key="4">
    <source>
        <dbReference type="ARBA" id="ARBA00022475"/>
    </source>
</evidence>
<feature type="domain" description="ABC transmembrane type-2" evidence="9">
    <location>
        <begin position="151"/>
        <end position="371"/>
    </location>
</feature>
<accession>A0A1H7B6R6</accession>
<dbReference type="InterPro" id="IPR051449">
    <property type="entry name" value="ABC-2_transporter_component"/>
</dbReference>
<reference evidence="10 11" key="1">
    <citation type="submission" date="2016-10" db="EMBL/GenBank/DDBJ databases">
        <authorList>
            <person name="de Groot N.N."/>
        </authorList>
    </citation>
    <scope>NUCLEOTIDE SEQUENCE [LARGE SCALE GENOMIC DNA]</scope>
    <source>
        <strain evidence="10 11">DSM 2179</strain>
    </source>
</reference>
<comment type="similarity">
    <text evidence="2">Belongs to the ABC-2 integral membrane protein family.</text>
</comment>
<dbReference type="RefSeq" id="WP_091833018.1">
    <property type="nucleotide sequence ID" value="NZ_FNZK01000015.1"/>
</dbReference>
<dbReference type="PANTHER" id="PTHR30294:SF29">
    <property type="entry name" value="MULTIDRUG ABC TRANSPORTER PERMEASE YBHS-RELATED"/>
    <property type="match status" value="1"/>
</dbReference>
<name>A0A1H7B6R6_9FIRM</name>
<keyword evidence="5 8" id="KW-0812">Transmembrane</keyword>
<feature type="transmembrane region" description="Helical" evidence="8">
    <location>
        <begin position="350"/>
        <end position="366"/>
    </location>
</feature>
<evidence type="ECO:0000256" key="5">
    <source>
        <dbReference type="ARBA" id="ARBA00022692"/>
    </source>
</evidence>
<dbReference type="Gene3D" id="3.40.1710.10">
    <property type="entry name" value="abc type-2 transporter like domain"/>
    <property type="match status" value="1"/>
</dbReference>
<evidence type="ECO:0000256" key="6">
    <source>
        <dbReference type="ARBA" id="ARBA00022989"/>
    </source>
</evidence>
<organism evidence="10 11">
    <name type="scientific">Propionispira arboris</name>
    <dbReference type="NCBI Taxonomy" id="84035"/>
    <lineage>
        <taxon>Bacteria</taxon>
        <taxon>Bacillati</taxon>
        <taxon>Bacillota</taxon>
        <taxon>Negativicutes</taxon>
        <taxon>Selenomonadales</taxon>
        <taxon>Selenomonadaceae</taxon>
        <taxon>Propionispira</taxon>
    </lineage>
</organism>
<dbReference type="GO" id="GO:0140359">
    <property type="term" value="F:ABC-type transporter activity"/>
    <property type="evidence" value="ECO:0007669"/>
    <property type="project" value="InterPro"/>
</dbReference>
<evidence type="ECO:0000313" key="10">
    <source>
        <dbReference type="EMBL" id="SEJ72826.1"/>
    </source>
</evidence>
<dbReference type="AlphaFoldDB" id="A0A1H7B6R6"/>
<evidence type="ECO:0000256" key="3">
    <source>
        <dbReference type="ARBA" id="ARBA00022448"/>
    </source>
</evidence>
<evidence type="ECO:0000256" key="2">
    <source>
        <dbReference type="ARBA" id="ARBA00007783"/>
    </source>
</evidence>
<feature type="transmembrane region" description="Helical" evidence="8">
    <location>
        <begin position="263"/>
        <end position="284"/>
    </location>
</feature>
<feature type="transmembrane region" description="Helical" evidence="8">
    <location>
        <begin position="229"/>
        <end position="251"/>
    </location>
</feature>
<dbReference type="PROSITE" id="PS51012">
    <property type="entry name" value="ABC_TM2"/>
    <property type="match status" value="1"/>
</dbReference>
<evidence type="ECO:0000256" key="8">
    <source>
        <dbReference type="SAM" id="Phobius"/>
    </source>
</evidence>
<protein>
    <submittedName>
        <fullName evidence="10">ABC-2 type transport system permease protein</fullName>
    </submittedName>
</protein>
<sequence length="387" mass="44166">MTWWTITLCELKILVTQKPKLIFSMFVIPLCYLLLFGTLFSKNSVDQIPLVICDESQTYFSSKLTDGFENTERFSVVQYVNSPQEMQRYLYEKKAIVGIGIPKNFAHDIKNGRSSQIVVQINGTNLMVTNTAITAAQDVFDVFAQQTAVNLLRSQSGIKNIETKIVPVQMKTRILYNPTLDYKLFFLFGLLMTSFQMTMFIPTTASVFMEYKAKQYTHYAASQVIIGKIMPFMIAASLAFIMHLTIAVFVFDLPYKGDLGQVFLLGLGFIFAMTTLASVIASFIKDFFLFYRLALAGVIPVFMISGYTWPSSAMPWFIQKIAFFIPYTHIASPLRSFMMAGFSPVGYEDIFILYMYGCVMLMWSIYRYKKFCEIECNIVNALSINTK</sequence>
<dbReference type="Pfam" id="PF12698">
    <property type="entry name" value="ABC2_membrane_3"/>
    <property type="match status" value="1"/>
</dbReference>
<dbReference type="EMBL" id="FNZK01000015">
    <property type="protein sequence ID" value="SEJ72826.1"/>
    <property type="molecule type" value="Genomic_DNA"/>
</dbReference>
<dbReference type="STRING" id="84035.SAMN05660742_11522"/>
<dbReference type="InterPro" id="IPR047817">
    <property type="entry name" value="ABC2_TM_bact-type"/>
</dbReference>
<keyword evidence="4" id="KW-1003">Cell membrane</keyword>